<feature type="non-terminal residue" evidence="2">
    <location>
        <position position="1"/>
    </location>
</feature>
<protein>
    <recommendedName>
        <fullName evidence="1">Clp1 P-loop domain-containing protein</fullName>
    </recommendedName>
</protein>
<proteinExistence type="predicted"/>
<accession>X1ACA0</accession>
<dbReference type="InterPro" id="IPR032319">
    <property type="entry name" value="CLP1_P"/>
</dbReference>
<comment type="caution">
    <text evidence="2">The sequence shown here is derived from an EMBL/GenBank/DDBJ whole genome shotgun (WGS) entry which is preliminary data.</text>
</comment>
<feature type="domain" description="Clp1 P-loop" evidence="1">
    <location>
        <begin position="12"/>
        <end position="101"/>
    </location>
</feature>
<evidence type="ECO:0000259" key="1">
    <source>
        <dbReference type="Pfam" id="PF16575"/>
    </source>
</evidence>
<feature type="non-terminal residue" evidence="2">
    <location>
        <position position="197"/>
    </location>
</feature>
<evidence type="ECO:0000313" key="2">
    <source>
        <dbReference type="EMBL" id="GAG67547.1"/>
    </source>
</evidence>
<organism evidence="2">
    <name type="scientific">marine sediment metagenome</name>
    <dbReference type="NCBI Taxonomy" id="412755"/>
    <lineage>
        <taxon>unclassified sequences</taxon>
        <taxon>metagenomes</taxon>
        <taxon>ecological metagenomes</taxon>
    </lineage>
</organism>
<reference evidence="2" key="1">
    <citation type="journal article" date="2014" name="Front. Microbiol.">
        <title>High frequency of phylogenetically diverse reductive dehalogenase-homologous genes in deep subseafloor sedimentary metagenomes.</title>
        <authorList>
            <person name="Kawai M."/>
            <person name="Futagami T."/>
            <person name="Toyoda A."/>
            <person name="Takaki Y."/>
            <person name="Nishi S."/>
            <person name="Hori S."/>
            <person name="Arai W."/>
            <person name="Tsubouchi T."/>
            <person name="Morono Y."/>
            <person name="Uchiyama I."/>
            <person name="Ito T."/>
            <person name="Fujiyama A."/>
            <person name="Inagaki F."/>
            <person name="Takami H."/>
        </authorList>
    </citation>
    <scope>NUCLEOTIDE SEQUENCE</scope>
    <source>
        <strain evidence="2">Expedition CK06-06</strain>
    </source>
</reference>
<dbReference type="Pfam" id="PF16575">
    <property type="entry name" value="CLP1_P"/>
    <property type="match status" value="1"/>
</dbReference>
<name>X1ACA0_9ZZZZ</name>
<dbReference type="InterPro" id="IPR027417">
    <property type="entry name" value="P-loop_NTPase"/>
</dbReference>
<dbReference type="AlphaFoldDB" id="X1ACA0"/>
<gene>
    <name evidence="2" type="ORF">S01H4_12819</name>
</gene>
<dbReference type="Gene3D" id="3.40.50.300">
    <property type="entry name" value="P-loop containing nucleotide triphosphate hydrolases"/>
    <property type="match status" value="1"/>
</dbReference>
<dbReference type="EMBL" id="BART01005560">
    <property type="protein sequence ID" value="GAG67547.1"/>
    <property type="molecule type" value="Genomic_DNA"/>
</dbReference>
<sequence length="197" mass="22993">IMGTKKLVDIASKESNLVVIDTTGAVTGEFGQTLKYQKILACKPNYVLAFQKEKELEKITDVIKKFNFLKIYFMEIPENIRVRTREERAKNRQKKFKLYFRNSKLHTLIKKDYAFYPSLDLLSSKYPDNLIVGLKDSNGQFLALAIFIKQYDEKIEILTPLRNIENVTVLEFGNIRINQYGEQLEYIPLNNKISNNK</sequence>